<evidence type="ECO:0000313" key="7">
    <source>
        <dbReference type="Proteomes" id="UP000316416"/>
    </source>
</evidence>
<sequence length="114" mass="13188">MIDISREELRAKLIFKKSQLSKELVEPKMHINKCDIHDVIDAAEALTTREKEHRLYGLKELKIQQLDNVIDKLSHNNDIECDTCGVSILSRLEVVPTAQRCFSCQTRVEKLKLK</sequence>
<protein>
    <submittedName>
        <fullName evidence="6">TraR/DksA family transcriptional regulator</fullName>
    </submittedName>
</protein>
<reference evidence="6" key="1">
    <citation type="submission" date="2021-07" db="EMBL/GenBank/DDBJ databases">
        <title>Shewanella sp. YLB-07 whole genome sequence.</title>
        <authorList>
            <person name="Yu L."/>
        </authorList>
    </citation>
    <scope>NUCLEOTIDE SEQUENCE</scope>
    <source>
        <strain evidence="6">YLB-08</strain>
    </source>
</reference>
<dbReference type="EMBL" id="CP045503">
    <property type="protein sequence ID" value="QPG58347.1"/>
    <property type="molecule type" value="Genomic_DNA"/>
</dbReference>
<keyword evidence="7" id="KW-1185">Reference proteome</keyword>
<comment type="caution">
    <text evidence="4">Lacks conserved residue(s) required for the propagation of feature annotation.</text>
</comment>
<dbReference type="RefSeq" id="WP_142871018.1">
    <property type="nucleotide sequence ID" value="NZ_CP045503.2"/>
</dbReference>
<dbReference type="Proteomes" id="UP000316416">
    <property type="component" value="Chromosome"/>
</dbReference>
<feature type="domain" description="Zinc finger DksA/TraR C4-type" evidence="5">
    <location>
        <begin position="81"/>
        <end position="110"/>
    </location>
</feature>
<dbReference type="Pfam" id="PF01258">
    <property type="entry name" value="zf-dskA_traR"/>
    <property type="match status" value="1"/>
</dbReference>
<organism evidence="6 7">
    <name type="scientific">Shewanella eurypsychrophilus</name>
    <dbReference type="NCBI Taxonomy" id="2593656"/>
    <lineage>
        <taxon>Bacteria</taxon>
        <taxon>Pseudomonadati</taxon>
        <taxon>Pseudomonadota</taxon>
        <taxon>Gammaproteobacteria</taxon>
        <taxon>Alteromonadales</taxon>
        <taxon>Shewanellaceae</taxon>
        <taxon>Shewanella</taxon>
    </lineage>
</organism>
<proteinExistence type="predicted"/>
<evidence type="ECO:0000256" key="4">
    <source>
        <dbReference type="PROSITE-ProRule" id="PRU00510"/>
    </source>
</evidence>
<keyword evidence="2" id="KW-0863">Zinc-finger</keyword>
<accession>A0ABX6V956</accession>
<evidence type="ECO:0000256" key="2">
    <source>
        <dbReference type="ARBA" id="ARBA00022771"/>
    </source>
</evidence>
<dbReference type="InterPro" id="IPR000962">
    <property type="entry name" value="Znf_DskA_TraR"/>
</dbReference>
<keyword evidence="3" id="KW-0862">Zinc</keyword>
<name>A0ABX6V956_9GAMM</name>
<evidence type="ECO:0000256" key="1">
    <source>
        <dbReference type="ARBA" id="ARBA00022723"/>
    </source>
</evidence>
<gene>
    <name evidence="6" type="ORF">FM038_013500</name>
</gene>
<dbReference type="PROSITE" id="PS51128">
    <property type="entry name" value="ZF_DKSA_2"/>
    <property type="match status" value="1"/>
</dbReference>
<dbReference type="Gene3D" id="1.20.120.910">
    <property type="entry name" value="DksA, coiled-coil domain"/>
    <property type="match status" value="1"/>
</dbReference>
<evidence type="ECO:0000313" key="6">
    <source>
        <dbReference type="EMBL" id="QPG58347.1"/>
    </source>
</evidence>
<evidence type="ECO:0000259" key="5">
    <source>
        <dbReference type="Pfam" id="PF01258"/>
    </source>
</evidence>
<evidence type="ECO:0000256" key="3">
    <source>
        <dbReference type="ARBA" id="ARBA00022833"/>
    </source>
</evidence>
<keyword evidence="1" id="KW-0479">Metal-binding</keyword>